<evidence type="ECO:0000256" key="1">
    <source>
        <dbReference type="ARBA" id="ARBA00022499"/>
    </source>
</evidence>
<accession>A0A8C6IXM9</accession>
<dbReference type="SMART" id="SM00746">
    <property type="entry name" value="TRASH"/>
    <property type="match status" value="9"/>
</dbReference>
<reference evidence="9" key="1">
    <citation type="submission" date="2020-03" db="EMBL/GenBank/DDBJ databases">
        <title>Melopsittacus undulatus (budgerigar) genome, bMelUnd1, maternal haplotype with Z.</title>
        <authorList>
            <person name="Gedman G."/>
            <person name="Mountcastle J."/>
            <person name="Haase B."/>
            <person name="Formenti G."/>
            <person name="Wright T."/>
            <person name="Apodaca J."/>
            <person name="Pelan S."/>
            <person name="Chow W."/>
            <person name="Rhie A."/>
            <person name="Howe K."/>
            <person name="Fedrigo O."/>
            <person name="Jarvis E.D."/>
        </authorList>
    </citation>
    <scope>NUCLEOTIDE SEQUENCE [LARGE SCALE GENOMIC DNA]</scope>
</reference>
<protein>
    <submittedName>
        <fullName evidence="9">Uncharacterized protein</fullName>
    </submittedName>
</protein>
<dbReference type="InterPro" id="IPR051284">
    <property type="entry name" value="ZnF_MYMT-QRICH1"/>
</dbReference>
<dbReference type="OrthoDB" id="10025028at2759"/>
<reference evidence="9" key="2">
    <citation type="submission" date="2025-08" db="UniProtKB">
        <authorList>
            <consortium name="Ensembl"/>
        </authorList>
    </citation>
    <scope>IDENTIFICATION</scope>
</reference>
<evidence type="ECO:0000256" key="6">
    <source>
        <dbReference type="ARBA" id="ARBA00022833"/>
    </source>
</evidence>
<evidence type="ECO:0000256" key="2">
    <source>
        <dbReference type="ARBA" id="ARBA00022553"/>
    </source>
</evidence>
<evidence type="ECO:0000256" key="4">
    <source>
        <dbReference type="ARBA" id="ARBA00022737"/>
    </source>
</evidence>
<dbReference type="AlphaFoldDB" id="A0A8C6IXM9"/>
<evidence type="ECO:0000313" key="9">
    <source>
        <dbReference type="Ensembl" id="ENSMUNP00000004469.2"/>
    </source>
</evidence>
<dbReference type="Pfam" id="PF06467">
    <property type="entry name" value="zf-FCS"/>
    <property type="match status" value="9"/>
</dbReference>
<dbReference type="Pfam" id="PF25561">
    <property type="entry name" value="QRICH1"/>
    <property type="match status" value="1"/>
</dbReference>
<dbReference type="Proteomes" id="UP000694405">
    <property type="component" value="Chromosome 2"/>
</dbReference>
<evidence type="ECO:0000256" key="5">
    <source>
        <dbReference type="ARBA" id="ARBA00022771"/>
    </source>
</evidence>
<keyword evidence="5" id="KW-0863">Zinc-finger</keyword>
<sequence>MDVSPLGGLELSERTPGLLGNTTMAAGLANVGNTFGGPPSSLVSRPNKFQSSPIEDDDDVVFIEPVQLPQNSTSVIADQRNAAFTSSKNEELQGNDCKMLSPPKDLNSQKGSVSETIIIDDEEDIETNGGQEKNASSFNERRLPECKNRTNDMEFSPSSFSRSKTKTGVGPFNPGRMNVAGDVFQNGESVTHHNPDSWISQSASFPRNQKQPGVDSLSPVASLPKQIFQPSAQQQPSKQVKVTCANCKKPLQKGQTAYQRKGSAHLFCSTACLSSFSHKPTPKKLCVMCRKDITTMKGTIVAQVDSSESFQEFCSTSCLSFYEDKQNPSKGALNKSRCTICGKLTEIRHEVSFKNMTHKLCSDHCFNRYRMANGLIMNCCEHCGEYLPSKGAGNNVLTIDGQQKRFCCQNCVGEYKQKYGKLTSCSGCRAQCRFFDMIRFIEPNGCTEPYCSTVCMNTHKSKYAESQSMGIICHFCKRNCLPQYQATMPDGKLYSFCSSSCVAKFQTLSVQSSTNGQFVSPSDIQLKCNYCKSSFCSKPEVLEWENKVYQFCSRACADDYKKLHCIVTYCEYCQEEKTLHETVNFSGVRRPFCSEGCKLLYKQDFARRLGLRCVTCNYCSQLCKKGATKELDGVVRDFCSEECCKKFQDWYYKAARCDCCKSQGTLKEKVQWRGEMKHFCDQHCLLRFYCQQNEPNLATQKGPENLHYDQGCQTPRTKITGSAPPPSPTPNREMKNKAVLCKPLTMTKATYCKPHMQTKSCQTEDDWKKEYIPVPIPVPVYVPVPVNMHSQNVPVPTTVPVPVPVPVPVFLSTTLDSSEKILSAIEELKGKVPSNPLETELLNLSEMVPEHDGKAEASGVTGVIVEANILNSEAEARTSLPDVPYESDLDIEIDFPRATEELDTENEFLLPPVFGEEYEEQPRPRSKKKGVKRKAVSEYQSHDDSSENSECSFPFKYTYGVNAWKHWVKSRYLNEDVPELEELKSTKSVKLKEDLLSHTSAELNYGLTHFVNEIRRPNGENYAPDSIYYLCLGIQEYLYGSNRKDNIFIDPVYQTFEQELNKILKSWQPSILPDGSIFSRVEEDYLWRIKQLGSHSPVALLNTLFYFNTKYFGLKTVEQHLRLSFGTVFRQWKKNPLTKESKACLRYQVSSLCRADTEDKITTGKRKHEDDEPVFEQIENTSDPARCPVKMFECYLSKSPQNLNQRMDMFYLQPECSVSAESPIWYTATSLDRNTLENMLVRVLLVKDIYDKDNYELDEDID</sequence>
<proteinExistence type="predicted"/>
<evidence type="ECO:0000313" key="10">
    <source>
        <dbReference type="Proteomes" id="UP000694405"/>
    </source>
</evidence>
<keyword evidence="6" id="KW-0862">Zinc</keyword>
<feature type="region of interest" description="Disordered" evidence="8">
    <location>
        <begin position="35"/>
        <end position="56"/>
    </location>
</feature>
<keyword evidence="1" id="KW-1017">Isopeptide bond</keyword>
<dbReference type="Ensembl" id="ENSMUNT00000005219.2">
    <property type="protein sequence ID" value="ENSMUNP00000004469.2"/>
    <property type="gene ID" value="ENSMUNG00000003718.2"/>
</dbReference>
<dbReference type="SUPFAM" id="SSF57716">
    <property type="entry name" value="Glucocorticoid receptor-like (DNA-binding domain)"/>
    <property type="match status" value="1"/>
</dbReference>
<dbReference type="InterPro" id="IPR011017">
    <property type="entry name" value="TRASH_dom"/>
</dbReference>
<keyword evidence="7" id="KW-0832">Ubl conjugation</keyword>
<dbReference type="GO" id="GO:0008270">
    <property type="term" value="F:zinc ion binding"/>
    <property type="evidence" value="ECO:0007669"/>
    <property type="project" value="UniProtKB-KW"/>
</dbReference>
<feature type="region of interest" description="Disordered" evidence="8">
    <location>
        <begin position="912"/>
        <end position="950"/>
    </location>
</feature>
<feature type="region of interest" description="Disordered" evidence="8">
    <location>
        <begin position="186"/>
        <end position="218"/>
    </location>
</feature>
<organism evidence="9 10">
    <name type="scientific">Melopsittacus undulatus</name>
    <name type="common">Budgerigar</name>
    <name type="synonym">Psittacus undulatus</name>
    <dbReference type="NCBI Taxonomy" id="13146"/>
    <lineage>
        <taxon>Eukaryota</taxon>
        <taxon>Metazoa</taxon>
        <taxon>Chordata</taxon>
        <taxon>Craniata</taxon>
        <taxon>Vertebrata</taxon>
        <taxon>Euteleostomi</taxon>
        <taxon>Archelosauria</taxon>
        <taxon>Archosauria</taxon>
        <taxon>Dinosauria</taxon>
        <taxon>Saurischia</taxon>
        <taxon>Theropoda</taxon>
        <taxon>Coelurosauria</taxon>
        <taxon>Aves</taxon>
        <taxon>Neognathae</taxon>
        <taxon>Neoaves</taxon>
        <taxon>Telluraves</taxon>
        <taxon>Australaves</taxon>
        <taxon>Psittaciformes</taxon>
        <taxon>Psittaculidae</taxon>
        <taxon>Melopsittacus</taxon>
    </lineage>
</organism>
<dbReference type="Pfam" id="PF12012">
    <property type="entry name" value="DUF3504"/>
    <property type="match status" value="1"/>
</dbReference>
<gene>
    <name evidence="9" type="primary">LOC101870336</name>
</gene>
<accession>A0A8V5FI80</accession>
<keyword evidence="3" id="KW-0479">Metal-binding</keyword>
<name>A0A8C6IXM9_MELUD</name>
<feature type="compositionally biased region" description="Polar residues" evidence="8">
    <location>
        <begin position="41"/>
        <end position="53"/>
    </location>
</feature>
<evidence type="ECO:0000256" key="3">
    <source>
        <dbReference type="ARBA" id="ARBA00022723"/>
    </source>
</evidence>
<feature type="region of interest" description="Disordered" evidence="8">
    <location>
        <begin position="149"/>
        <end position="173"/>
    </location>
</feature>
<keyword evidence="4" id="KW-0677">Repeat</keyword>
<feature type="compositionally biased region" description="Polar residues" evidence="8">
    <location>
        <begin position="197"/>
        <end position="211"/>
    </location>
</feature>
<evidence type="ECO:0000256" key="8">
    <source>
        <dbReference type="SAM" id="MobiDB-lite"/>
    </source>
</evidence>
<feature type="compositionally biased region" description="Basic residues" evidence="8">
    <location>
        <begin position="924"/>
        <end position="934"/>
    </location>
</feature>
<evidence type="ECO:0000256" key="7">
    <source>
        <dbReference type="ARBA" id="ARBA00022843"/>
    </source>
</evidence>
<reference evidence="9" key="3">
    <citation type="submission" date="2025-09" db="UniProtKB">
        <authorList>
            <consortium name="Ensembl"/>
        </authorList>
    </citation>
    <scope>IDENTIFICATION</scope>
</reference>
<dbReference type="InterPro" id="IPR010507">
    <property type="entry name" value="Znf_MYM"/>
</dbReference>
<feature type="region of interest" description="Disordered" evidence="8">
    <location>
        <begin position="86"/>
        <end position="113"/>
    </location>
</feature>
<keyword evidence="2" id="KW-0597">Phosphoprotein</keyword>
<keyword evidence="10" id="KW-1185">Reference proteome</keyword>
<dbReference type="InterPro" id="IPR057926">
    <property type="entry name" value="QRICH1_dom"/>
</dbReference>
<dbReference type="PANTHER" id="PTHR45736">
    <property type="entry name" value="ZINC FINGER MYM-TYPE PROTEIN"/>
    <property type="match status" value="1"/>
</dbReference>
<dbReference type="PANTHER" id="PTHR45736:SF6">
    <property type="entry name" value="ZINC FINGER MYM-TYPE PROTEIN 2"/>
    <property type="match status" value="1"/>
</dbReference>
<dbReference type="InterPro" id="IPR021893">
    <property type="entry name" value="ZMYM2-like_C"/>
</dbReference>